<evidence type="ECO:0000313" key="1">
    <source>
        <dbReference type="EMBL" id="SDP07031.1"/>
    </source>
</evidence>
<dbReference type="Proteomes" id="UP000186456">
    <property type="component" value="Unassembled WGS sequence"/>
</dbReference>
<reference evidence="1 2" key="1">
    <citation type="submission" date="2016-10" db="EMBL/GenBank/DDBJ databases">
        <authorList>
            <person name="de Groot N.N."/>
        </authorList>
    </citation>
    <scope>NUCLEOTIDE SEQUENCE [LARGE SCALE GENOMIC DNA]</scope>
    <source>
        <strain evidence="1 2">StLB037</strain>
    </source>
</reference>
<dbReference type="EMBL" id="FNJN01000004">
    <property type="protein sequence ID" value="SDP07031.1"/>
    <property type="molecule type" value="Genomic_DNA"/>
</dbReference>
<sequence length="60" mass="6780">MKLYKLNSHSTASHPTQYVLVLAESMREAIAAAHREHQDVMWGTSIPMRDARADETLIEA</sequence>
<accession>A0A1H0PPE7</accession>
<name>A0A1H0PPE7_MICTS</name>
<dbReference type="RefSeq" id="WP_074695306.1">
    <property type="nucleotide sequence ID" value="NZ_FNJN01000004.1"/>
</dbReference>
<dbReference type="AlphaFoldDB" id="A0A1H0PPE7"/>
<protein>
    <submittedName>
        <fullName evidence="1">Uncharacterized protein</fullName>
    </submittedName>
</protein>
<evidence type="ECO:0000313" key="2">
    <source>
        <dbReference type="Proteomes" id="UP000186456"/>
    </source>
</evidence>
<proteinExistence type="predicted"/>
<gene>
    <name evidence="1" type="ORF">SAMN04487788_1931</name>
</gene>
<organism evidence="1 2">
    <name type="scientific">Microbacterium testaceum (strain StLB037)</name>
    <dbReference type="NCBI Taxonomy" id="979556"/>
    <lineage>
        <taxon>Bacteria</taxon>
        <taxon>Bacillati</taxon>
        <taxon>Actinomycetota</taxon>
        <taxon>Actinomycetes</taxon>
        <taxon>Micrococcales</taxon>
        <taxon>Microbacteriaceae</taxon>
        <taxon>Microbacterium</taxon>
    </lineage>
</organism>